<dbReference type="EMBL" id="JACOFU010000007">
    <property type="protein sequence ID" value="MBC3832949.1"/>
    <property type="molecule type" value="Genomic_DNA"/>
</dbReference>
<keyword evidence="1" id="KW-0732">Signal</keyword>
<dbReference type="Gene3D" id="3.50.70.10">
    <property type="match status" value="1"/>
</dbReference>
<accession>A0ABR6XTZ4</accession>
<reference evidence="3 4" key="1">
    <citation type="submission" date="2020-08" db="EMBL/GenBank/DDBJ databases">
        <title>Novel species isolated from subtropical streams in China.</title>
        <authorList>
            <person name="Lu H."/>
        </authorList>
    </citation>
    <scope>NUCLEOTIDE SEQUENCE [LARGE SCALE GENOMIC DNA]</scope>
    <source>
        <strain evidence="3 4">KCTC 52442</strain>
    </source>
</reference>
<feature type="signal peptide" evidence="1">
    <location>
        <begin position="1"/>
        <end position="32"/>
    </location>
</feature>
<dbReference type="Proteomes" id="UP000643610">
    <property type="component" value="Unassembled WGS sequence"/>
</dbReference>
<dbReference type="Pfam" id="PF16036">
    <property type="entry name" value="Chalcone_3"/>
    <property type="match status" value="1"/>
</dbReference>
<dbReference type="InterPro" id="IPR016088">
    <property type="entry name" value="Chalcone_isomerase_3-sand"/>
</dbReference>
<evidence type="ECO:0000259" key="2">
    <source>
        <dbReference type="Pfam" id="PF16036"/>
    </source>
</evidence>
<feature type="domain" description="Chalcone isomerase" evidence="2">
    <location>
        <begin position="35"/>
        <end position="201"/>
    </location>
</feature>
<protein>
    <submittedName>
        <fullName evidence="3">Chalcone isomerase family protein</fullName>
    </submittedName>
</protein>
<gene>
    <name evidence="3" type="ORF">H8K33_15680</name>
</gene>
<feature type="chain" id="PRO_5046186366" evidence="1">
    <location>
        <begin position="33"/>
        <end position="206"/>
    </location>
</feature>
<dbReference type="GO" id="GO:0016853">
    <property type="term" value="F:isomerase activity"/>
    <property type="evidence" value="ECO:0007669"/>
    <property type="project" value="UniProtKB-KW"/>
</dbReference>
<proteinExistence type="predicted"/>
<keyword evidence="3" id="KW-0413">Isomerase</keyword>
<evidence type="ECO:0000256" key="1">
    <source>
        <dbReference type="SAM" id="SignalP"/>
    </source>
</evidence>
<dbReference type="RefSeq" id="WP_186891993.1">
    <property type="nucleotide sequence ID" value="NZ_JACOFU010000007.1"/>
</dbReference>
<evidence type="ECO:0000313" key="3">
    <source>
        <dbReference type="EMBL" id="MBC3832949.1"/>
    </source>
</evidence>
<organism evidence="3 4">
    <name type="scientific">Undibacterium amnicola</name>
    <dbReference type="NCBI Taxonomy" id="1834038"/>
    <lineage>
        <taxon>Bacteria</taxon>
        <taxon>Pseudomonadati</taxon>
        <taxon>Pseudomonadota</taxon>
        <taxon>Betaproteobacteria</taxon>
        <taxon>Burkholderiales</taxon>
        <taxon>Oxalobacteraceae</taxon>
        <taxon>Undibacterium</taxon>
    </lineage>
</organism>
<comment type="caution">
    <text evidence="3">The sequence shown here is derived from an EMBL/GenBank/DDBJ whole genome shotgun (WGS) entry which is preliminary data.</text>
</comment>
<evidence type="ECO:0000313" key="4">
    <source>
        <dbReference type="Proteomes" id="UP000643610"/>
    </source>
</evidence>
<dbReference type="SUPFAM" id="SSF54626">
    <property type="entry name" value="Chalcone isomerase"/>
    <property type="match status" value="1"/>
</dbReference>
<name>A0ABR6XTZ4_9BURK</name>
<dbReference type="InterPro" id="IPR036298">
    <property type="entry name" value="Chalcone_isomerase_sf"/>
</dbReference>
<dbReference type="InterPro" id="IPR016087">
    <property type="entry name" value="Chalcone_isomerase"/>
</dbReference>
<sequence length="206" mass="22639">MKLAPYLQSRLASFALICLSTLTLALTPAAHADTVTVSGVKLDDTVQIGSQTLKLNGAGVRYKVFFKVYVAALYLPEEKNTTPEVLALPGAKRVTLVMMRELSNDDLGQRFMDGLRNNLDMDERSKLIKPMITFGKMFSLVPVLKKGDILTFDWIPGTGVVCQFNGQKIGETINDPAFYNAVLRIWIGKDPADDALKLKMLNAKAG</sequence>
<keyword evidence="4" id="KW-1185">Reference proteome</keyword>